<dbReference type="AlphaFoldDB" id="A0A431V4L4"/>
<gene>
    <name evidence="1" type="ORF">EKG36_08845</name>
</gene>
<evidence type="ECO:0000313" key="2">
    <source>
        <dbReference type="Proteomes" id="UP000267400"/>
    </source>
</evidence>
<accession>A0A431V4L4</accession>
<dbReference type="EMBL" id="RXNS01000007">
    <property type="protein sequence ID" value="RTR04418.1"/>
    <property type="molecule type" value="Genomic_DNA"/>
</dbReference>
<name>A0A431V4L4_9GAMM</name>
<comment type="caution">
    <text evidence="1">The sequence shown here is derived from an EMBL/GenBank/DDBJ whole genome shotgun (WGS) entry which is preliminary data.</text>
</comment>
<keyword evidence="2" id="KW-1185">Reference proteome</keyword>
<reference evidence="1 2" key="1">
    <citation type="submission" date="2018-12" db="EMBL/GenBank/DDBJ databases">
        <authorList>
            <person name="Yu L."/>
        </authorList>
    </citation>
    <scope>NUCLEOTIDE SEQUENCE [LARGE SCALE GENOMIC DNA]</scope>
    <source>
        <strain evidence="1 2">11S</strain>
    </source>
</reference>
<evidence type="ECO:0000313" key="1">
    <source>
        <dbReference type="EMBL" id="RTR04418.1"/>
    </source>
</evidence>
<evidence type="ECO:0008006" key="3">
    <source>
        <dbReference type="Google" id="ProtNLM"/>
    </source>
</evidence>
<protein>
    <recommendedName>
        <fullName evidence="3">Sulfotransferase domain-containing protein</fullName>
    </recommendedName>
</protein>
<dbReference type="OrthoDB" id="288532at2"/>
<organism evidence="1 2">
    <name type="scientific">Halomonas nitroreducens</name>
    <dbReference type="NCBI Taxonomy" id="447425"/>
    <lineage>
        <taxon>Bacteria</taxon>
        <taxon>Pseudomonadati</taxon>
        <taxon>Pseudomonadota</taxon>
        <taxon>Gammaproteobacteria</taxon>
        <taxon>Oceanospirillales</taxon>
        <taxon>Halomonadaceae</taxon>
        <taxon>Halomonas</taxon>
    </lineage>
</organism>
<proteinExistence type="predicted"/>
<dbReference type="Proteomes" id="UP000267400">
    <property type="component" value="Unassembled WGS sequence"/>
</dbReference>
<dbReference type="RefSeq" id="WP_126483184.1">
    <property type="nucleotide sequence ID" value="NZ_RXNS01000007.1"/>
</dbReference>
<sequence>MFDDTLSEHEPEPNYAKVFPHVKDDPRHALGFLENKLSRIEAIAQSNYVETSNVFGKGFLVPLLRMGVKPGLVFLNRNFRETAKSLFKRGSTPMRTERGRHYSADPRAPGSLPVFSPDKLSDYQLCFWGVLDSYYRQLMAQSIYDEEGGVYHWVTANDFHDFEKTLEVGRNFGLEVSDLEKARDYHGSVVREHHNPNRGGRDAGCMDFAGQEIEVLDRVSFFVPRLVDEFLAGDFIGHDVVEAIYGGR</sequence>